<gene>
    <name evidence="9" type="ORF">Q4F26_06030</name>
</gene>
<keyword evidence="10" id="KW-1185">Reference proteome</keyword>
<dbReference type="PROSITE" id="PS51257">
    <property type="entry name" value="PROKAR_LIPOPROTEIN"/>
    <property type="match status" value="1"/>
</dbReference>
<comment type="caution">
    <text evidence="9">The sequence shown here is derived from an EMBL/GenBank/DDBJ whole genome shotgun (WGS) entry which is preliminary data.</text>
</comment>
<dbReference type="InterPro" id="IPR004872">
    <property type="entry name" value="Lipoprotein_NlpA"/>
</dbReference>
<sequence length="269" mass="29413">MKKNLFVKLSILLALLLFLAGCGNSESSPDDQTLKIGSMEGLQSEVLDVAVEKLEEQGYTVEIVTFSDYQAPNTALEENSLDANIFQHTPFLDSYNRDKGTDFVSAGAAFLNPMAIYSENYLSIDEVQDGDLFALPNDPTNMGRALLVLEATGLIEIEEGVDNPTTDDIIENSKNLEFIELEPAQVTASLEDVDFAAINSNYAVDFGLNPKEDSIFTESIDSPYTVQIVTTQELNDSQKISDLVAAYQNDAVVDAMDELSNGTLLPGWK</sequence>
<evidence type="ECO:0000256" key="6">
    <source>
        <dbReference type="PIRNR" id="PIRNR002854"/>
    </source>
</evidence>
<reference evidence="9" key="1">
    <citation type="submission" date="2023-07" db="EMBL/GenBank/DDBJ databases">
        <title>Between Cages and Wild: Unraveling the Impact of Captivity on Animal Microbiomes and Antimicrobial Resistance.</title>
        <authorList>
            <person name="Schmartz G.P."/>
            <person name="Rehner J."/>
            <person name="Schuff M.J."/>
            <person name="Becker S.L."/>
            <person name="Kravczyk M."/>
            <person name="Gurevich A."/>
            <person name="Francke R."/>
            <person name="Mueller R."/>
            <person name="Keller V."/>
            <person name="Keller A."/>
        </authorList>
    </citation>
    <scope>NUCLEOTIDE SEQUENCE</scope>
    <source>
        <strain evidence="9">S39M_St_73</strain>
    </source>
</reference>
<dbReference type="Pfam" id="PF03180">
    <property type="entry name" value="Lipoprotein_9"/>
    <property type="match status" value="1"/>
</dbReference>
<feature type="signal peptide" evidence="8">
    <location>
        <begin position="1"/>
        <end position="27"/>
    </location>
</feature>
<dbReference type="PIRSF" id="PIRSF002854">
    <property type="entry name" value="MetQ"/>
    <property type="match status" value="1"/>
</dbReference>
<dbReference type="Proteomes" id="UP001171751">
    <property type="component" value="Unassembled WGS sequence"/>
</dbReference>
<evidence type="ECO:0000256" key="5">
    <source>
        <dbReference type="ARBA" id="ARBA00023288"/>
    </source>
</evidence>
<name>A0AA43ZSA1_9LACT</name>
<feature type="chain" id="PRO_5041355848" description="Lipoprotein" evidence="8">
    <location>
        <begin position="28"/>
        <end position="269"/>
    </location>
</feature>
<accession>A0AA43ZSA1</accession>
<feature type="lipid moiety-binding region" description="S-diacylglycerol cysteine" evidence="7">
    <location>
        <position position="22"/>
    </location>
</feature>
<dbReference type="GO" id="GO:0016020">
    <property type="term" value="C:membrane"/>
    <property type="evidence" value="ECO:0007669"/>
    <property type="project" value="UniProtKB-SubCell"/>
</dbReference>
<comment type="similarity">
    <text evidence="6">Belongs to the nlpA lipoprotein family.</text>
</comment>
<keyword evidence="3" id="KW-0472">Membrane</keyword>
<evidence type="ECO:0000256" key="3">
    <source>
        <dbReference type="ARBA" id="ARBA00023136"/>
    </source>
</evidence>
<evidence type="ECO:0000256" key="8">
    <source>
        <dbReference type="SAM" id="SignalP"/>
    </source>
</evidence>
<proteinExistence type="inferred from homology"/>
<dbReference type="SUPFAM" id="SSF53850">
    <property type="entry name" value="Periplasmic binding protein-like II"/>
    <property type="match status" value="1"/>
</dbReference>
<dbReference type="Gene3D" id="3.40.190.10">
    <property type="entry name" value="Periplasmic binding protein-like II"/>
    <property type="match status" value="2"/>
</dbReference>
<organism evidence="9 10">
    <name type="scientific">Atopococcus tabaci</name>
    <dbReference type="NCBI Taxonomy" id="269774"/>
    <lineage>
        <taxon>Bacteria</taxon>
        <taxon>Bacillati</taxon>
        <taxon>Bacillota</taxon>
        <taxon>Bacilli</taxon>
        <taxon>Lactobacillales</taxon>
        <taxon>Carnobacteriaceae</taxon>
        <taxon>Atopococcus</taxon>
    </lineage>
</organism>
<keyword evidence="2 8" id="KW-0732">Signal</keyword>
<evidence type="ECO:0000256" key="1">
    <source>
        <dbReference type="ARBA" id="ARBA00004635"/>
    </source>
</evidence>
<evidence type="ECO:0000256" key="2">
    <source>
        <dbReference type="ARBA" id="ARBA00022729"/>
    </source>
</evidence>
<evidence type="ECO:0000256" key="7">
    <source>
        <dbReference type="PIRSR" id="PIRSR002854-1"/>
    </source>
</evidence>
<keyword evidence="5 6" id="KW-0449">Lipoprotein</keyword>
<dbReference type="AlphaFoldDB" id="A0AA43ZSA1"/>
<evidence type="ECO:0000256" key="4">
    <source>
        <dbReference type="ARBA" id="ARBA00023139"/>
    </source>
</evidence>
<dbReference type="PANTHER" id="PTHR30429:SF1">
    <property type="entry name" value="D-METHIONINE-BINDING LIPOPROTEIN METQ-RELATED"/>
    <property type="match status" value="1"/>
</dbReference>
<comment type="subcellular location">
    <subcellularLocation>
        <location evidence="1">Membrane</location>
        <topology evidence="1">Lipid-anchor</topology>
    </subcellularLocation>
</comment>
<dbReference type="PANTHER" id="PTHR30429">
    <property type="entry name" value="D-METHIONINE-BINDING LIPOPROTEIN METQ"/>
    <property type="match status" value="1"/>
</dbReference>
<protein>
    <recommendedName>
        <fullName evidence="6">Lipoprotein</fullName>
    </recommendedName>
</protein>
<dbReference type="EMBL" id="JAUNQW010000031">
    <property type="protein sequence ID" value="MDO5457890.1"/>
    <property type="molecule type" value="Genomic_DNA"/>
</dbReference>
<evidence type="ECO:0000313" key="9">
    <source>
        <dbReference type="EMBL" id="MDO5457890.1"/>
    </source>
</evidence>
<evidence type="ECO:0000313" key="10">
    <source>
        <dbReference type="Proteomes" id="UP001171751"/>
    </source>
</evidence>
<keyword evidence="4" id="KW-0564">Palmitate</keyword>